<dbReference type="EMBL" id="CP014688">
    <property type="protein sequence ID" value="AQT06492.1"/>
    <property type="molecule type" value="Genomic_DNA"/>
</dbReference>
<protein>
    <submittedName>
        <fullName evidence="1">Uncharacterized protein</fullName>
    </submittedName>
</protein>
<dbReference type="KEGG" id="aper:A0U91_15895"/>
<dbReference type="RefSeq" id="WP_077932118.1">
    <property type="nucleotide sequence ID" value="NZ_CP014688.1"/>
</dbReference>
<dbReference type="Proteomes" id="UP000189055">
    <property type="component" value="Plasmid pAC1084_1"/>
</dbReference>
<evidence type="ECO:0000313" key="2">
    <source>
        <dbReference type="Proteomes" id="UP000189055"/>
    </source>
</evidence>
<organism evidence="1 2">
    <name type="scientific">Acetobacter persici</name>
    <dbReference type="NCBI Taxonomy" id="1076596"/>
    <lineage>
        <taxon>Bacteria</taxon>
        <taxon>Pseudomonadati</taxon>
        <taxon>Pseudomonadota</taxon>
        <taxon>Alphaproteobacteria</taxon>
        <taxon>Acetobacterales</taxon>
        <taxon>Acetobacteraceae</taxon>
        <taxon>Acetobacter</taxon>
    </lineage>
</organism>
<dbReference type="AlphaFoldDB" id="A0A1U9LJ94"/>
<proteinExistence type="predicted"/>
<keyword evidence="1" id="KW-0614">Plasmid</keyword>
<accession>A0A1U9LJ94</accession>
<sequence>MADPKFDYCDVIFSVAHTDNTDSSKKVLPEPIIIHLDEGAASAIARHASLMDHGRTDAAQSIFEISGLTTGSILAALHTSDIQTEFLQKLSSDISRAARSGLLIARLTQDYPKKDFRVCLNPRPFGPLIFPCSPRKIDLQSFLGIDAERPECEFVVPAADVISRIASTPQKAMREAPRSAKQTLVAALDASFRSSYSTVHGAPALNISITS</sequence>
<gene>
    <name evidence="1" type="ORF">A0U91_15895</name>
</gene>
<reference evidence="1 2" key="1">
    <citation type="submission" date="2016-03" db="EMBL/GenBank/DDBJ databases">
        <title>Acetic acid bacteria sequencing.</title>
        <authorList>
            <person name="Brandt J."/>
            <person name="Jakob F."/>
            <person name="Vogel R.F."/>
        </authorList>
    </citation>
    <scope>NUCLEOTIDE SEQUENCE [LARGE SCALE GENOMIC DNA]</scope>
    <source>
        <strain evidence="1 2">TMW2.1084</strain>
        <plasmid evidence="2">pac1084_1</plasmid>
    </source>
</reference>
<evidence type="ECO:0000313" key="1">
    <source>
        <dbReference type="EMBL" id="AQT06492.1"/>
    </source>
</evidence>
<geneLocation type="plasmid" evidence="2">
    <name>pac1084_1</name>
</geneLocation>
<name>A0A1U9LJ94_9PROT</name>